<evidence type="ECO:0000313" key="1">
    <source>
        <dbReference type="EMBL" id="GBO15464.1"/>
    </source>
</evidence>
<gene>
    <name evidence="1" type="ORF">AVEN_181234_1</name>
</gene>
<comment type="caution">
    <text evidence="1">The sequence shown here is derived from an EMBL/GenBank/DDBJ whole genome shotgun (WGS) entry which is preliminary data.</text>
</comment>
<name>A0A4Y2UTM3_ARAVE</name>
<dbReference type="EMBL" id="BGPR01039501">
    <property type="protein sequence ID" value="GBO15464.1"/>
    <property type="molecule type" value="Genomic_DNA"/>
</dbReference>
<accession>A0A4Y2UTM3</accession>
<organism evidence="1 2">
    <name type="scientific">Araneus ventricosus</name>
    <name type="common">Orbweaver spider</name>
    <name type="synonym">Epeira ventricosa</name>
    <dbReference type="NCBI Taxonomy" id="182803"/>
    <lineage>
        <taxon>Eukaryota</taxon>
        <taxon>Metazoa</taxon>
        <taxon>Ecdysozoa</taxon>
        <taxon>Arthropoda</taxon>
        <taxon>Chelicerata</taxon>
        <taxon>Arachnida</taxon>
        <taxon>Araneae</taxon>
        <taxon>Araneomorphae</taxon>
        <taxon>Entelegynae</taxon>
        <taxon>Araneoidea</taxon>
        <taxon>Araneidae</taxon>
        <taxon>Araneus</taxon>
    </lineage>
</organism>
<dbReference type="Proteomes" id="UP000499080">
    <property type="component" value="Unassembled WGS sequence"/>
</dbReference>
<sequence>MFSGNIDLTKLIRDYQTKGHSPPIVSSVFLESQSSPTFGSGYWNAYKSPENYHDRKINTHEIDKDGENIRRAALELGQC</sequence>
<keyword evidence="2" id="KW-1185">Reference proteome</keyword>
<protein>
    <submittedName>
        <fullName evidence="1">Uncharacterized protein</fullName>
    </submittedName>
</protein>
<proteinExistence type="predicted"/>
<dbReference type="AlphaFoldDB" id="A0A4Y2UTM3"/>
<reference evidence="1 2" key="1">
    <citation type="journal article" date="2019" name="Sci. Rep.">
        <title>Orb-weaving spider Araneus ventricosus genome elucidates the spidroin gene catalogue.</title>
        <authorList>
            <person name="Kono N."/>
            <person name="Nakamura H."/>
            <person name="Ohtoshi R."/>
            <person name="Moran D.A.P."/>
            <person name="Shinohara A."/>
            <person name="Yoshida Y."/>
            <person name="Fujiwara M."/>
            <person name="Mori M."/>
            <person name="Tomita M."/>
            <person name="Arakawa K."/>
        </authorList>
    </citation>
    <scope>NUCLEOTIDE SEQUENCE [LARGE SCALE GENOMIC DNA]</scope>
</reference>
<evidence type="ECO:0000313" key="2">
    <source>
        <dbReference type="Proteomes" id="UP000499080"/>
    </source>
</evidence>